<keyword evidence="2" id="KW-1185">Reference proteome</keyword>
<accession>A0A1E3QAL2</accession>
<dbReference type="EMBL" id="KV454291">
    <property type="protein sequence ID" value="ODQ74696.1"/>
    <property type="molecule type" value="Genomic_DNA"/>
</dbReference>
<sequence>MSWQNILCIGLVFESDSRAVVNAHAINNNFAIKNGVVKHKDQTLLIVCKCSRRPLNTGNLAMEVGTNGDNGLPPSYVARSAPESSFQKTTRRFVDPCRAC</sequence>
<name>A0A1E3QAL2_LIPST</name>
<dbReference type="Proteomes" id="UP000094385">
    <property type="component" value="Unassembled WGS sequence"/>
</dbReference>
<dbReference type="AlphaFoldDB" id="A0A1E3QAL2"/>
<protein>
    <submittedName>
        <fullName evidence="1">Uncharacterized protein</fullName>
    </submittedName>
</protein>
<gene>
    <name evidence="1" type="ORF">LIPSTDRAFT_227047</name>
</gene>
<organism evidence="1 2">
    <name type="scientific">Lipomyces starkeyi NRRL Y-11557</name>
    <dbReference type="NCBI Taxonomy" id="675824"/>
    <lineage>
        <taxon>Eukaryota</taxon>
        <taxon>Fungi</taxon>
        <taxon>Dikarya</taxon>
        <taxon>Ascomycota</taxon>
        <taxon>Saccharomycotina</taxon>
        <taxon>Lipomycetes</taxon>
        <taxon>Lipomycetales</taxon>
        <taxon>Lipomycetaceae</taxon>
        <taxon>Lipomyces</taxon>
    </lineage>
</organism>
<reference evidence="1 2" key="1">
    <citation type="journal article" date="2016" name="Proc. Natl. Acad. Sci. U.S.A.">
        <title>Comparative genomics of biotechnologically important yeasts.</title>
        <authorList>
            <person name="Riley R."/>
            <person name="Haridas S."/>
            <person name="Wolfe K.H."/>
            <person name="Lopes M.R."/>
            <person name="Hittinger C.T."/>
            <person name="Goeker M."/>
            <person name="Salamov A.A."/>
            <person name="Wisecaver J.H."/>
            <person name="Long T.M."/>
            <person name="Calvey C.H."/>
            <person name="Aerts A.L."/>
            <person name="Barry K.W."/>
            <person name="Choi C."/>
            <person name="Clum A."/>
            <person name="Coughlan A.Y."/>
            <person name="Deshpande S."/>
            <person name="Douglass A.P."/>
            <person name="Hanson S.J."/>
            <person name="Klenk H.-P."/>
            <person name="LaButti K.M."/>
            <person name="Lapidus A."/>
            <person name="Lindquist E.A."/>
            <person name="Lipzen A.M."/>
            <person name="Meier-Kolthoff J.P."/>
            <person name="Ohm R.A."/>
            <person name="Otillar R.P."/>
            <person name="Pangilinan J.L."/>
            <person name="Peng Y."/>
            <person name="Rokas A."/>
            <person name="Rosa C.A."/>
            <person name="Scheuner C."/>
            <person name="Sibirny A.A."/>
            <person name="Slot J.C."/>
            <person name="Stielow J.B."/>
            <person name="Sun H."/>
            <person name="Kurtzman C.P."/>
            <person name="Blackwell M."/>
            <person name="Grigoriev I.V."/>
            <person name="Jeffries T.W."/>
        </authorList>
    </citation>
    <scope>NUCLEOTIDE SEQUENCE [LARGE SCALE GENOMIC DNA]</scope>
    <source>
        <strain evidence="1 2">NRRL Y-11557</strain>
    </source>
</reference>
<evidence type="ECO:0000313" key="1">
    <source>
        <dbReference type="EMBL" id="ODQ74696.1"/>
    </source>
</evidence>
<proteinExistence type="predicted"/>
<evidence type="ECO:0000313" key="2">
    <source>
        <dbReference type="Proteomes" id="UP000094385"/>
    </source>
</evidence>